<feature type="domain" description="Glycosyltransferase 2-like" evidence="7">
    <location>
        <begin position="59"/>
        <end position="226"/>
    </location>
</feature>
<dbReference type="Proteomes" id="UP000199283">
    <property type="component" value="Unassembled WGS sequence"/>
</dbReference>
<dbReference type="STRING" id="188906.SAMN04488526_3278"/>
<keyword evidence="6" id="KW-0812">Transmembrane</keyword>
<proteinExistence type="predicted"/>
<dbReference type="EMBL" id="FNZQ01000008">
    <property type="protein sequence ID" value="SEL69611.1"/>
    <property type="molecule type" value="Genomic_DNA"/>
</dbReference>
<organism evidence="8 9">
    <name type="scientific">Jannaschia helgolandensis</name>
    <dbReference type="NCBI Taxonomy" id="188906"/>
    <lineage>
        <taxon>Bacteria</taxon>
        <taxon>Pseudomonadati</taxon>
        <taxon>Pseudomonadota</taxon>
        <taxon>Alphaproteobacteria</taxon>
        <taxon>Rhodobacterales</taxon>
        <taxon>Roseobacteraceae</taxon>
        <taxon>Jannaschia</taxon>
    </lineage>
</organism>
<evidence type="ECO:0000256" key="4">
    <source>
        <dbReference type="ARBA" id="ARBA00022679"/>
    </source>
</evidence>
<dbReference type="AlphaFoldDB" id="A0A1H7SAG9"/>
<dbReference type="PANTHER" id="PTHR43646">
    <property type="entry name" value="GLYCOSYLTRANSFERASE"/>
    <property type="match status" value="1"/>
</dbReference>
<feature type="transmembrane region" description="Helical" evidence="6">
    <location>
        <begin position="300"/>
        <end position="333"/>
    </location>
</feature>
<evidence type="ECO:0000313" key="9">
    <source>
        <dbReference type="Proteomes" id="UP000199283"/>
    </source>
</evidence>
<dbReference type="CDD" id="cd02525">
    <property type="entry name" value="Succinoglycan_BP_ExoA"/>
    <property type="match status" value="1"/>
</dbReference>
<sequence length="381" mass="42499">MADCFEADVRLTHWRSRTGGEYVPRICVPLLVDFAPFNMPEGIKMQKDPRSDRTGNLLVVIPCLNEAGHIGRLLRQLKPAMQRLDGRVVVADGGSTDGTVQIVQEIAASDDHVTLMHNPQKIQSVAVNMAVAQDAGRAEYLIRIDAHCAYPDDFCDVLMRQARSVHADSIVVSMIAEGDQTVQRINAATQNASFGNGGSAHRSVPSGTYVDHGHHALIKVAAFSDVGGYDPTFTHNEDAELDYRLRQAGYRIWLTSATTITYYPRRSWWGVGRQYFNYGTGRARNLLKHSVLPRLRQTKVMMVFPAVLLALLSPVHWIFAIPALIWVIYCLSAGIRMARRDGDPTLILCGVSAIIMHLSWSVGFWQQVIRELIPQTRRVAR</sequence>
<evidence type="ECO:0000313" key="8">
    <source>
        <dbReference type="EMBL" id="SEL69611.1"/>
    </source>
</evidence>
<dbReference type="Gene3D" id="3.90.550.10">
    <property type="entry name" value="Spore Coat Polysaccharide Biosynthesis Protein SpsA, Chain A"/>
    <property type="match status" value="1"/>
</dbReference>
<keyword evidence="5 6" id="KW-0472">Membrane</keyword>
<keyword evidence="9" id="KW-1185">Reference proteome</keyword>
<evidence type="ECO:0000256" key="2">
    <source>
        <dbReference type="ARBA" id="ARBA00022475"/>
    </source>
</evidence>
<evidence type="ECO:0000256" key="5">
    <source>
        <dbReference type="ARBA" id="ARBA00023136"/>
    </source>
</evidence>
<keyword evidence="3" id="KW-0328">Glycosyltransferase</keyword>
<dbReference type="GO" id="GO:0005886">
    <property type="term" value="C:plasma membrane"/>
    <property type="evidence" value="ECO:0007669"/>
    <property type="project" value="UniProtKB-SubCell"/>
</dbReference>
<name>A0A1H7SAG9_9RHOB</name>
<dbReference type="InterPro" id="IPR029044">
    <property type="entry name" value="Nucleotide-diphossugar_trans"/>
</dbReference>
<dbReference type="Pfam" id="PF00535">
    <property type="entry name" value="Glycos_transf_2"/>
    <property type="match status" value="1"/>
</dbReference>
<comment type="subcellular location">
    <subcellularLocation>
        <location evidence="1">Cell membrane</location>
    </subcellularLocation>
</comment>
<accession>A0A1H7SAG9</accession>
<evidence type="ECO:0000256" key="3">
    <source>
        <dbReference type="ARBA" id="ARBA00022676"/>
    </source>
</evidence>
<evidence type="ECO:0000256" key="1">
    <source>
        <dbReference type="ARBA" id="ARBA00004236"/>
    </source>
</evidence>
<evidence type="ECO:0000256" key="6">
    <source>
        <dbReference type="SAM" id="Phobius"/>
    </source>
</evidence>
<gene>
    <name evidence="8" type="ORF">SAMN04488526_3278</name>
</gene>
<evidence type="ECO:0000259" key="7">
    <source>
        <dbReference type="Pfam" id="PF00535"/>
    </source>
</evidence>
<reference evidence="8 9" key="1">
    <citation type="submission" date="2016-10" db="EMBL/GenBank/DDBJ databases">
        <authorList>
            <person name="de Groot N.N."/>
        </authorList>
    </citation>
    <scope>NUCLEOTIDE SEQUENCE [LARGE SCALE GENOMIC DNA]</scope>
    <source>
        <strain evidence="8 9">DSM 14858</strain>
    </source>
</reference>
<protein>
    <submittedName>
        <fullName evidence="8">Succinoglycan biosynthesis protein ExoA</fullName>
    </submittedName>
</protein>
<keyword evidence="6" id="KW-1133">Transmembrane helix</keyword>
<dbReference type="GO" id="GO:0016757">
    <property type="term" value="F:glycosyltransferase activity"/>
    <property type="evidence" value="ECO:0007669"/>
    <property type="project" value="UniProtKB-KW"/>
</dbReference>
<dbReference type="SUPFAM" id="SSF53448">
    <property type="entry name" value="Nucleotide-diphospho-sugar transferases"/>
    <property type="match status" value="1"/>
</dbReference>
<keyword evidence="4" id="KW-0808">Transferase</keyword>
<keyword evidence="2" id="KW-1003">Cell membrane</keyword>
<feature type="transmembrane region" description="Helical" evidence="6">
    <location>
        <begin position="345"/>
        <end position="365"/>
    </location>
</feature>
<dbReference type="PANTHER" id="PTHR43646:SF2">
    <property type="entry name" value="GLYCOSYLTRANSFERASE 2-LIKE DOMAIN-CONTAINING PROTEIN"/>
    <property type="match status" value="1"/>
</dbReference>
<dbReference type="InterPro" id="IPR001173">
    <property type="entry name" value="Glyco_trans_2-like"/>
</dbReference>